<proteinExistence type="predicted"/>
<dbReference type="AlphaFoldDB" id="A0AAV0CEN4"/>
<name>A0AAV0CEN4_9ASTE</name>
<reference evidence="1" key="1">
    <citation type="submission" date="2022-07" db="EMBL/GenBank/DDBJ databases">
        <authorList>
            <person name="Macas J."/>
            <person name="Novak P."/>
            <person name="Neumann P."/>
        </authorList>
    </citation>
    <scope>NUCLEOTIDE SEQUENCE</scope>
</reference>
<organism evidence="1 2">
    <name type="scientific">Cuscuta epithymum</name>
    <dbReference type="NCBI Taxonomy" id="186058"/>
    <lineage>
        <taxon>Eukaryota</taxon>
        <taxon>Viridiplantae</taxon>
        <taxon>Streptophyta</taxon>
        <taxon>Embryophyta</taxon>
        <taxon>Tracheophyta</taxon>
        <taxon>Spermatophyta</taxon>
        <taxon>Magnoliopsida</taxon>
        <taxon>eudicotyledons</taxon>
        <taxon>Gunneridae</taxon>
        <taxon>Pentapetalae</taxon>
        <taxon>asterids</taxon>
        <taxon>lamiids</taxon>
        <taxon>Solanales</taxon>
        <taxon>Convolvulaceae</taxon>
        <taxon>Cuscuteae</taxon>
        <taxon>Cuscuta</taxon>
        <taxon>Cuscuta subgen. Cuscuta</taxon>
    </lineage>
</organism>
<protein>
    <recommendedName>
        <fullName evidence="3">Ribulose-bisphosphate carboxylase</fullName>
    </recommendedName>
</protein>
<comment type="caution">
    <text evidence="1">The sequence shown here is derived from an EMBL/GenBank/DDBJ whole genome shotgun (WGS) entry which is preliminary data.</text>
</comment>
<evidence type="ECO:0000313" key="1">
    <source>
        <dbReference type="EMBL" id="CAH9074117.1"/>
    </source>
</evidence>
<keyword evidence="2" id="KW-1185">Reference proteome</keyword>
<accession>A0AAV0CEN4</accession>
<evidence type="ECO:0000313" key="2">
    <source>
        <dbReference type="Proteomes" id="UP001152523"/>
    </source>
</evidence>
<evidence type="ECO:0008006" key="3">
    <source>
        <dbReference type="Google" id="ProtNLM"/>
    </source>
</evidence>
<dbReference type="Proteomes" id="UP001152523">
    <property type="component" value="Unassembled WGS sequence"/>
</dbReference>
<dbReference type="EMBL" id="CAMAPF010000026">
    <property type="protein sequence ID" value="CAH9074117.1"/>
    <property type="molecule type" value="Genomic_DNA"/>
</dbReference>
<gene>
    <name evidence="1" type="ORF">CEPIT_LOCUS4923</name>
</gene>
<sequence length="126" mass="14351">MPDRISIKAGPHLHKSRACSPHTEGAEKEYRWKYKELQKYPDVQYIRVYDIIYAGFPATVKLPPSRCRAVAARGRRGLEGVQWWWGSMVLQMVTFRLVFRLPTGAARAEAGTWQGWGEALTDDVAS</sequence>